<protein>
    <submittedName>
        <fullName evidence="2">Uncharacterized protein</fullName>
    </submittedName>
</protein>
<sequence length="251" mass="27784">MPRQPPTPFPAPNCHSLPSQPLSASSSPSERLLLFPLDTSVPPVPQIPSTPHLSTLTLDDNNNLPPKETAEGPFSPRTLLLHMHLPYIPLGSSQSLSLSKSLWSNWSDDPYRLENIPTIPSICSTPSSPQPPVIPWAQHEQGTRYTYPQSMIAPDNPQFHAWSTPVVYMTTISRNKEIVPSSKPDKEEEEEGEIWETEPSQTLRSTSAPPSTQHSQQPDTNTNEPAEEEATTPTPSQPFPDPMDKDSNDEN</sequence>
<dbReference type="HOGENOM" id="CLU_1107274_0_0_1"/>
<name>A0A067Q593_9AGAM</name>
<dbReference type="InParanoid" id="A0A067Q593"/>
<evidence type="ECO:0000256" key="1">
    <source>
        <dbReference type="SAM" id="MobiDB-lite"/>
    </source>
</evidence>
<feature type="compositionally biased region" description="Low complexity" evidence="1">
    <location>
        <begin position="55"/>
        <end position="66"/>
    </location>
</feature>
<feature type="compositionally biased region" description="Polar residues" evidence="1">
    <location>
        <begin position="199"/>
        <end position="219"/>
    </location>
</feature>
<dbReference type="EMBL" id="KL197711">
    <property type="protein sequence ID" value="KDQ62223.1"/>
    <property type="molecule type" value="Genomic_DNA"/>
</dbReference>
<accession>A0A067Q593</accession>
<dbReference type="AlphaFoldDB" id="A0A067Q593"/>
<proteinExistence type="predicted"/>
<dbReference type="Proteomes" id="UP000027265">
    <property type="component" value="Unassembled WGS sequence"/>
</dbReference>
<feature type="compositionally biased region" description="Basic and acidic residues" evidence="1">
    <location>
        <begin position="242"/>
        <end position="251"/>
    </location>
</feature>
<feature type="region of interest" description="Disordered" evidence="1">
    <location>
        <begin position="178"/>
        <end position="251"/>
    </location>
</feature>
<reference evidence="3" key="1">
    <citation type="journal article" date="2014" name="Proc. Natl. Acad. Sci. U.S.A.">
        <title>Extensive sampling of basidiomycete genomes demonstrates inadequacy of the white-rot/brown-rot paradigm for wood decay fungi.</title>
        <authorList>
            <person name="Riley R."/>
            <person name="Salamov A.A."/>
            <person name="Brown D.W."/>
            <person name="Nagy L.G."/>
            <person name="Floudas D."/>
            <person name="Held B.W."/>
            <person name="Levasseur A."/>
            <person name="Lombard V."/>
            <person name="Morin E."/>
            <person name="Otillar R."/>
            <person name="Lindquist E.A."/>
            <person name="Sun H."/>
            <person name="LaButti K.M."/>
            <person name="Schmutz J."/>
            <person name="Jabbour D."/>
            <person name="Luo H."/>
            <person name="Baker S.E."/>
            <person name="Pisabarro A.G."/>
            <person name="Walton J.D."/>
            <person name="Blanchette R.A."/>
            <person name="Henrissat B."/>
            <person name="Martin F."/>
            <person name="Cullen D."/>
            <person name="Hibbett D.S."/>
            <person name="Grigoriev I.V."/>
        </authorList>
    </citation>
    <scope>NUCLEOTIDE SEQUENCE [LARGE SCALE GENOMIC DNA]</scope>
    <source>
        <strain evidence="3">MUCL 33604</strain>
    </source>
</reference>
<gene>
    <name evidence="2" type="ORF">JAAARDRAFT_189572</name>
</gene>
<keyword evidence="3" id="KW-1185">Reference proteome</keyword>
<evidence type="ECO:0000313" key="3">
    <source>
        <dbReference type="Proteomes" id="UP000027265"/>
    </source>
</evidence>
<feature type="compositionally biased region" description="Low complexity" evidence="1">
    <location>
        <begin position="16"/>
        <end position="34"/>
    </location>
</feature>
<evidence type="ECO:0000313" key="2">
    <source>
        <dbReference type="EMBL" id="KDQ62223.1"/>
    </source>
</evidence>
<organism evidence="2 3">
    <name type="scientific">Jaapia argillacea MUCL 33604</name>
    <dbReference type="NCBI Taxonomy" id="933084"/>
    <lineage>
        <taxon>Eukaryota</taxon>
        <taxon>Fungi</taxon>
        <taxon>Dikarya</taxon>
        <taxon>Basidiomycota</taxon>
        <taxon>Agaricomycotina</taxon>
        <taxon>Agaricomycetes</taxon>
        <taxon>Agaricomycetidae</taxon>
        <taxon>Jaapiales</taxon>
        <taxon>Jaapiaceae</taxon>
        <taxon>Jaapia</taxon>
    </lineage>
</organism>
<feature type="compositionally biased region" description="Pro residues" evidence="1">
    <location>
        <begin position="1"/>
        <end position="11"/>
    </location>
</feature>
<feature type="compositionally biased region" description="Acidic residues" evidence="1">
    <location>
        <begin position="187"/>
        <end position="196"/>
    </location>
</feature>
<feature type="region of interest" description="Disordered" evidence="1">
    <location>
        <begin position="1"/>
        <end position="70"/>
    </location>
</feature>